<keyword evidence="2" id="KW-0732">Signal</keyword>
<evidence type="ECO:0000313" key="4">
    <source>
        <dbReference type="EMBL" id="MBB6261990.1"/>
    </source>
</evidence>
<comment type="caution">
    <text evidence="4">The sequence shown here is derived from an EMBL/GenBank/DDBJ whole genome shotgun (WGS) entry which is preliminary data.</text>
</comment>
<reference evidence="4 5" key="1">
    <citation type="submission" date="2020-08" db="EMBL/GenBank/DDBJ databases">
        <title>Genomic Encyclopedia of Type Strains, Phase IV (KMG-IV): sequencing the most valuable type-strain genomes for metagenomic binning, comparative biology and taxonomic classification.</title>
        <authorList>
            <person name="Goeker M."/>
        </authorList>
    </citation>
    <scope>NUCLEOTIDE SEQUENCE [LARGE SCALE GENOMIC DNA]</scope>
    <source>
        <strain evidence="4 5">DSM 22336</strain>
    </source>
</reference>
<dbReference type="RefSeq" id="WP_184223860.1">
    <property type="nucleotide sequence ID" value="NZ_JACIIU010000014.1"/>
</dbReference>
<protein>
    <submittedName>
        <fullName evidence="4">Drug/metabolite transporter (DMT)-like permease</fullName>
    </submittedName>
</protein>
<dbReference type="InterPro" id="IPR037185">
    <property type="entry name" value="EmrE-like"/>
</dbReference>
<evidence type="ECO:0000256" key="1">
    <source>
        <dbReference type="SAM" id="Phobius"/>
    </source>
</evidence>
<organism evidence="4 5">
    <name type="scientific">Paenochrobactrum gallinarii</name>
    <dbReference type="NCBI Taxonomy" id="643673"/>
    <lineage>
        <taxon>Bacteria</taxon>
        <taxon>Pseudomonadati</taxon>
        <taxon>Pseudomonadota</taxon>
        <taxon>Alphaproteobacteria</taxon>
        <taxon>Hyphomicrobiales</taxon>
        <taxon>Brucellaceae</taxon>
        <taxon>Paenochrobactrum</taxon>
    </lineage>
</organism>
<dbReference type="EMBL" id="JACIIU010000014">
    <property type="protein sequence ID" value="MBB6261990.1"/>
    <property type="molecule type" value="Genomic_DNA"/>
</dbReference>
<keyword evidence="1" id="KW-0812">Transmembrane</keyword>
<dbReference type="GO" id="GO:0016020">
    <property type="term" value="C:membrane"/>
    <property type="evidence" value="ECO:0007669"/>
    <property type="project" value="InterPro"/>
</dbReference>
<feature type="transmembrane region" description="Helical" evidence="1">
    <location>
        <begin position="174"/>
        <end position="192"/>
    </location>
</feature>
<dbReference type="InterPro" id="IPR000620">
    <property type="entry name" value="EamA_dom"/>
</dbReference>
<feature type="transmembrane region" description="Helical" evidence="1">
    <location>
        <begin position="258"/>
        <end position="276"/>
    </location>
</feature>
<keyword evidence="1" id="KW-0472">Membrane</keyword>
<feature type="transmembrane region" description="Helical" evidence="1">
    <location>
        <begin position="233"/>
        <end position="252"/>
    </location>
</feature>
<keyword evidence="5" id="KW-1185">Reference proteome</keyword>
<sequence>MVYGILLAFASYAAYAVSDACVKFIDGSLSPYQIASLGAVFGLCGVPFMKGANDKWLDMFRTSNRPIWLLRIVSSAMGTIGSVAAFTYLSMAEAFALIFLLPAFVTILSVLFLGEKVGWRRWSAVIIGFIGVLIILRPGFRELSLGHLGALVAGMGGAIGIIIYRVMGTREKRISLYTSGLLGPIVIAGFLAVPNYQAPDTVQWIYLAGYGLLAALGNVLLMFAAFRAPASAIASPQYSQMIWALLFGYFVFHDRVDMPMVLGTVLIIISGFFTFVRERQRGVSEPLAVVPADGAPVLNTELTDIQKN</sequence>
<keyword evidence="1" id="KW-1133">Transmembrane helix</keyword>
<feature type="transmembrane region" description="Helical" evidence="1">
    <location>
        <begin position="146"/>
        <end position="167"/>
    </location>
</feature>
<dbReference type="AlphaFoldDB" id="A0A841LYR5"/>
<evidence type="ECO:0000256" key="2">
    <source>
        <dbReference type="SAM" id="SignalP"/>
    </source>
</evidence>
<name>A0A841LYR5_9HYPH</name>
<evidence type="ECO:0000259" key="3">
    <source>
        <dbReference type="Pfam" id="PF00892"/>
    </source>
</evidence>
<proteinExistence type="predicted"/>
<dbReference type="PANTHER" id="PTHR22911:SF135">
    <property type="entry name" value="BLR4310 PROTEIN"/>
    <property type="match status" value="1"/>
</dbReference>
<evidence type="ECO:0000313" key="5">
    <source>
        <dbReference type="Proteomes" id="UP000555393"/>
    </source>
</evidence>
<feature type="transmembrane region" description="Helical" evidence="1">
    <location>
        <begin position="204"/>
        <end position="226"/>
    </location>
</feature>
<feature type="signal peptide" evidence="2">
    <location>
        <begin position="1"/>
        <end position="16"/>
    </location>
</feature>
<dbReference type="PANTHER" id="PTHR22911">
    <property type="entry name" value="ACYL-MALONYL CONDENSING ENZYME-RELATED"/>
    <property type="match status" value="1"/>
</dbReference>
<feature type="transmembrane region" description="Helical" evidence="1">
    <location>
        <begin position="69"/>
        <end position="89"/>
    </location>
</feature>
<gene>
    <name evidence="4" type="ORF">FHS77_002557</name>
</gene>
<feature type="transmembrane region" description="Helical" evidence="1">
    <location>
        <begin position="32"/>
        <end position="49"/>
    </location>
</feature>
<feature type="domain" description="EamA" evidence="3">
    <location>
        <begin position="145"/>
        <end position="274"/>
    </location>
</feature>
<feature type="transmembrane region" description="Helical" evidence="1">
    <location>
        <begin position="121"/>
        <end position="140"/>
    </location>
</feature>
<dbReference type="SUPFAM" id="SSF103481">
    <property type="entry name" value="Multidrug resistance efflux transporter EmrE"/>
    <property type="match status" value="2"/>
</dbReference>
<feature type="transmembrane region" description="Helical" evidence="1">
    <location>
        <begin position="95"/>
        <end position="114"/>
    </location>
</feature>
<dbReference type="Pfam" id="PF00892">
    <property type="entry name" value="EamA"/>
    <property type="match status" value="2"/>
</dbReference>
<dbReference type="Proteomes" id="UP000555393">
    <property type="component" value="Unassembled WGS sequence"/>
</dbReference>
<feature type="chain" id="PRO_5032547825" evidence="2">
    <location>
        <begin position="17"/>
        <end position="308"/>
    </location>
</feature>
<accession>A0A841LYR5</accession>
<feature type="domain" description="EamA" evidence="3">
    <location>
        <begin position="3"/>
        <end position="136"/>
    </location>
</feature>